<evidence type="ECO:0000256" key="1">
    <source>
        <dbReference type="SAM" id="MobiDB-lite"/>
    </source>
</evidence>
<accession>A0AA35XLN2</accession>
<keyword evidence="3" id="KW-0732">Signal</keyword>
<dbReference type="GO" id="GO:0038062">
    <property type="term" value="F:protein tyrosine kinase collagen receptor activity"/>
    <property type="evidence" value="ECO:0007669"/>
    <property type="project" value="TreeGrafter"/>
</dbReference>
<name>A0AA35XLN2_GEOBA</name>
<organism evidence="5 6">
    <name type="scientific">Geodia barretti</name>
    <name type="common">Barrett's horny sponge</name>
    <dbReference type="NCBI Taxonomy" id="519541"/>
    <lineage>
        <taxon>Eukaryota</taxon>
        <taxon>Metazoa</taxon>
        <taxon>Porifera</taxon>
        <taxon>Demospongiae</taxon>
        <taxon>Heteroscleromorpha</taxon>
        <taxon>Tetractinellida</taxon>
        <taxon>Astrophorina</taxon>
        <taxon>Geodiidae</taxon>
        <taxon>Geodia</taxon>
    </lineage>
</organism>
<evidence type="ECO:0000313" key="6">
    <source>
        <dbReference type="Proteomes" id="UP001174909"/>
    </source>
</evidence>
<comment type="caution">
    <text evidence="5">The sequence shown here is derived from an EMBL/GenBank/DDBJ whole genome shotgun (WGS) entry which is preliminary data.</text>
</comment>
<keyword evidence="6" id="KW-1185">Reference proteome</keyword>
<dbReference type="GO" id="GO:0005524">
    <property type="term" value="F:ATP binding"/>
    <property type="evidence" value="ECO:0007669"/>
    <property type="project" value="InterPro"/>
</dbReference>
<gene>
    <name evidence="5" type="ORF">GBAR_LOCUS30509</name>
</gene>
<dbReference type="InterPro" id="IPR011009">
    <property type="entry name" value="Kinase-like_dom_sf"/>
</dbReference>
<feature type="compositionally biased region" description="Low complexity" evidence="1">
    <location>
        <begin position="288"/>
        <end position="317"/>
    </location>
</feature>
<evidence type="ECO:0000256" key="2">
    <source>
        <dbReference type="SAM" id="Phobius"/>
    </source>
</evidence>
<sequence length="858" mass="94993">MNLVTVLRASFILSGFVVAQAQVQVVPKGIESVNGSSVTMGCTSPLVDSGGVMVCESQSYLVDGCSPGIDTSTSDWASQLVTVRRNGGTAAIPFPHVLLAFGFDTPVPLTGIEMDFFNCTDWNIGIPSITVYLNPDYNLAATTNILFSLSFAGDNSLQSSCDSLSNVTISGGAFTSGSYRTVYILVDLSHTSSIQWVHVGEVRFIGEDSPTCQPTLPISTSSYSPLMTTTLKPTASLYATRSSAKLTPTTSSHQTYSQSFPPQSSPDLSRYTSTSLPLSGTTRLDQEPLTTQDSTTTLGGTKTTTTPSQPPGGTKTTATPSPGNQPLLDKPTIILVAAIGAGLLLLLLLVTFFVIYCWRSRGQPKTKENENLQTSIRIKASSLEVNGSIIAVTNPRQFGLPPPVHEQYSATAMTVSDTQYEGVISRRRQNTREDLEYSYAYVSLSEAKTKVRYSFKYDYVQRDNPSWSLRQPQNQEKLEPKKVEIPTVPVVIYSNIPNAASPSFVPKLEISDSENLPPSPDEVVISERIDPSDFTSLDKPSPGQDTPQVYGPVYPSLDPLPGRLPPLRISRDNVVEINEGTGEYGCAVLAVTKNLSLKDMRLSKDNTDRNLSILLALKKLHPKPSPCEQEAFDREVEFMYQLKHPNVVQFIGVCYETPVFLVTEYMEEGDLNQFLHRYSEIIPTTPSNKDQIATSTLIFMAAQIASGMKHLASLKFIHRDLATRKCFVGSDFTVKLADFGTNTRYLSHYYQIRSNILMPIRWMATECFYGKFSEKTDVWAFGVTMWELFTLAKEVPYPQLSDKEVIQNSLKREYRKFPPRPTGCPKPVFEMMERCWCLEVKQRATFTELDQTLQDILK</sequence>
<dbReference type="InterPro" id="IPR000719">
    <property type="entry name" value="Prot_kinase_dom"/>
</dbReference>
<feature type="domain" description="Protein kinase" evidence="4">
    <location>
        <begin position="573"/>
        <end position="857"/>
    </location>
</feature>
<dbReference type="GO" id="GO:0051897">
    <property type="term" value="P:positive regulation of phosphatidylinositol 3-kinase/protein kinase B signal transduction"/>
    <property type="evidence" value="ECO:0007669"/>
    <property type="project" value="TreeGrafter"/>
</dbReference>
<keyword evidence="2" id="KW-1133">Transmembrane helix</keyword>
<feature type="compositionally biased region" description="Polar residues" evidence="1">
    <location>
        <begin position="246"/>
        <end position="283"/>
    </location>
</feature>
<dbReference type="GO" id="GO:0005518">
    <property type="term" value="F:collagen binding"/>
    <property type="evidence" value="ECO:0007669"/>
    <property type="project" value="TreeGrafter"/>
</dbReference>
<keyword evidence="2" id="KW-0472">Membrane</keyword>
<dbReference type="PANTHER" id="PTHR24416:SF634">
    <property type="entry name" value="DISCOIDIN DOMAIN-CONTAINING RECEPTOR TYROSINE KINASE B"/>
    <property type="match status" value="1"/>
</dbReference>
<feature type="chain" id="PRO_5041206106" evidence="3">
    <location>
        <begin position="22"/>
        <end position="858"/>
    </location>
</feature>
<feature type="region of interest" description="Disordered" evidence="1">
    <location>
        <begin position="246"/>
        <end position="324"/>
    </location>
</feature>
<dbReference type="SUPFAM" id="SSF56112">
    <property type="entry name" value="Protein kinase-like (PK-like)"/>
    <property type="match status" value="1"/>
</dbReference>
<dbReference type="Gene3D" id="1.10.510.10">
    <property type="entry name" value="Transferase(Phosphotransferase) domain 1"/>
    <property type="match status" value="1"/>
</dbReference>
<dbReference type="PRINTS" id="PR00109">
    <property type="entry name" value="TYRKINASE"/>
</dbReference>
<keyword evidence="5" id="KW-0675">Receptor</keyword>
<protein>
    <submittedName>
        <fullName evidence="5">Class II receptor tyrosine kinase</fullName>
    </submittedName>
</protein>
<dbReference type="GO" id="GO:0005886">
    <property type="term" value="C:plasma membrane"/>
    <property type="evidence" value="ECO:0007669"/>
    <property type="project" value="TreeGrafter"/>
</dbReference>
<feature type="signal peptide" evidence="3">
    <location>
        <begin position="1"/>
        <end position="21"/>
    </location>
</feature>
<evidence type="ECO:0000256" key="3">
    <source>
        <dbReference type="SAM" id="SignalP"/>
    </source>
</evidence>
<proteinExistence type="predicted"/>
<dbReference type="PANTHER" id="PTHR24416">
    <property type="entry name" value="TYROSINE-PROTEIN KINASE RECEPTOR"/>
    <property type="match status" value="1"/>
</dbReference>
<keyword evidence="2" id="KW-0812">Transmembrane</keyword>
<dbReference type="GO" id="GO:0043235">
    <property type="term" value="C:receptor complex"/>
    <property type="evidence" value="ECO:0007669"/>
    <property type="project" value="TreeGrafter"/>
</dbReference>
<evidence type="ECO:0000259" key="4">
    <source>
        <dbReference type="PROSITE" id="PS50011"/>
    </source>
</evidence>
<dbReference type="PROSITE" id="PS50011">
    <property type="entry name" value="PROTEIN_KINASE_DOM"/>
    <property type="match status" value="1"/>
</dbReference>
<dbReference type="InterPro" id="IPR001245">
    <property type="entry name" value="Ser-Thr/Tyr_kinase_cat_dom"/>
</dbReference>
<dbReference type="EMBL" id="CASHTH010004314">
    <property type="protein sequence ID" value="CAI8055992.1"/>
    <property type="molecule type" value="Genomic_DNA"/>
</dbReference>
<dbReference type="Pfam" id="PF07714">
    <property type="entry name" value="PK_Tyr_Ser-Thr"/>
    <property type="match status" value="1"/>
</dbReference>
<dbReference type="Proteomes" id="UP001174909">
    <property type="component" value="Unassembled WGS sequence"/>
</dbReference>
<dbReference type="InterPro" id="IPR050122">
    <property type="entry name" value="RTK"/>
</dbReference>
<evidence type="ECO:0000313" key="5">
    <source>
        <dbReference type="EMBL" id="CAI8055992.1"/>
    </source>
</evidence>
<reference evidence="5" key="1">
    <citation type="submission" date="2023-03" db="EMBL/GenBank/DDBJ databases">
        <authorList>
            <person name="Steffen K."/>
            <person name="Cardenas P."/>
        </authorList>
    </citation>
    <scope>NUCLEOTIDE SEQUENCE</scope>
</reference>
<keyword evidence="5" id="KW-0418">Kinase</keyword>
<dbReference type="AlphaFoldDB" id="A0AA35XLN2"/>
<feature type="transmembrane region" description="Helical" evidence="2">
    <location>
        <begin position="333"/>
        <end position="358"/>
    </location>
</feature>
<keyword evidence="5" id="KW-0808">Transferase</keyword>